<sequence>MFCCVRTRGRKEGKTDYPPQPQPVPPPPPLASYGYDEKGTKSAGNGPKDGNMAVLAGAGVAVAAATVATAAVVSSDGD</sequence>
<keyword evidence="2" id="KW-1133">Transmembrane helix</keyword>
<keyword evidence="2" id="KW-0812">Transmembrane</keyword>
<comment type="caution">
    <text evidence="3">The sequence shown here is derived from an EMBL/GenBank/DDBJ whole genome shotgun (WGS) entry which is preliminary data.</text>
</comment>
<feature type="transmembrane region" description="Helical" evidence="2">
    <location>
        <begin position="52"/>
        <end position="73"/>
    </location>
</feature>
<proteinExistence type="predicted"/>
<accession>A0AAV6W399</accession>
<feature type="compositionally biased region" description="Pro residues" evidence="1">
    <location>
        <begin position="18"/>
        <end position="30"/>
    </location>
</feature>
<dbReference type="EMBL" id="WHWC01000018">
    <property type="protein sequence ID" value="KAG8364784.1"/>
    <property type="molecule type" value="Genomic_DNA"/>
</dbReference>
<keyword evidence="2" id="KW-0472">Membrane</keyword>
<reference evidence="3" key="1">
    <citation type="submission" date="2019-10" db="EMBL/GenBank/DDBJ databases">
        <authorList>
            <person name="Zhang R."/>
            <person name="Pan Y."/>
            <person name="Wang J."/>
            <person name="Ma R."/>
            <person name="Yu S."/>
        </authorList>
    </citation>
    <scope>NUCLEOTIDE SEQUENCE</scope>
    <source>
        <strain evidence="3">LA-IB0</strain>
        <tissue evidence="3">Leaf</tissue>
    </source>
</reference>
<organism evidence="3 4">
    <name type="scientific">Buddleja alternifolia</name>
    <dbReference type="NCBI Taxonomy" id="168488"/>
    <lineage>
        <taxon>Eukaryota</taxon>
        <taxon>Viridiplantae</taxon>
        <taxon>Streptophyta</taxon>
        <taxon>Embryophyta</taxon>
        <taxon>Tracheophyta</taxon>
        <taxon>Spermatophyta</taxon>
        <taxon>Magnoliopsida</taxon>
        <taxon>eudicotyledons</taxon>
        <taxon>Gunneridae</taxon>
        <taxon>Pentapetalae</taxon>
        <taxon>asterids</taxon>
        <taxon>lamiids</taxon>
        <taxon>Lamiales</taxon>
        <taxon>Scrophulariaceae</taxon>
        <taxon>Buddlejeae</taxon>
        <taxon>Buddleja</taxon>
    </lineage>
</organism>
<evidence type="ECO:0000313" key="3">
    <source>
        <dbReference type="EMBL" id="KAG8364784.1"/>
    </source>
</evidence>
<dbReference type="AlphaFoldDB" id="A0AAV6W399"/>
<dbReference type="Proteomes" id="UP000826271">
    <property type="component" value="Unassembled WGS sequence"/>
</dbReference>
<feature type="region of interest" description="Disordered" evidence="1">
    <location>
        <begin position="1"/>
        <end position="47"/>
    </location>
</feature>
<name>A0AAV6W399_9LAMI</name>
<keyword evidence="4" id="KW-1185">Reference proteome</keyword>
<evidence type="ECO:0000256" key="1">
    <source>
        <dbReference type="SAM" id="MobiDB-lite"/>
    </source>
</evidence>
<protein>
    <submittedName>
        <fullName evidence="3">Uncharacterized protein</fullName>
    </submittedName>
</protein>
<evidence type="ECO:0000256" key="2">
    <source>
        <dbReference type="SAM" id="Phobius"/>
    </source>
</evidence>
<evidence type="ECO:0000313" key="4">
    <source>
        <dbReference type="Proteomes" id="UP000826271"/>
    </source>
</evidence>
<gene>
    <name evidence="3" type="ORF">BUALT_Bualt18G0034800</name>
</gene>